<dbReference type="GO" id="GO:0016706">
    <property type="term" value="F:2-oxoglutarate-dependent dioxygenase activity"/>
    <property type="evidence" value="ECO:0007669"/>
    <property type="project" value="UniProtKB-ARBA"/>
</dbReference>
<reference evidence="5 6" key="1">
    <citation type="journal article" date="2005" name="BMC Genomics">
        <title>Bacterial genome adaptation to niches: divergence of the potential virulence genes in three Burkholderia species of different survival strategies.</title>
        <authorList>
            <person name="Kim H.S."/>
            <person name="Schell M.A."/>
            <person name="Yu Y."/>
            <person name="Ulrich R.L."/>
            <person name="Sarria S.H."/>
            <person name="Nierman W.C."/>
            <person name="DeShazer D."/>
        </authorList>
    </citation>
    <scope>NUCLEOTIDE SEQUENCE [LARGE SCALE GENOMIC DNA]</scope>
    <source>
        <strain evidence="6">ATCC 700388 / DSM 13276 / CCUG 48851 / CIP 106301 / E264</strain>
    </source>
</reference>
<evidence type="ECO:0000259" key="4">
    <source>
        <dbReference type="Pfam" id="PF02668"/>
    </source>
</evidence>
<feature type="compositionally biased region" description="Basic residues" evidence="3">
    <location>
        <begin position="1"/>
        <end position="31"/>
    </location>
</feature>
<dbReference type="PANTHER" id="PTHR10696:SF21">
    <property type="entry name" value="TAUD_TFDA-LIKE DOMAIN-CONTAINING PROTEIN"/>
    <property type="match status" value="1"/>
</dbReference>
<dbReference type="SUPFAM" id="SSF51197">
    <property type="entry name" value="Clavaminate synthase-like"/>
    <property type="match status" value="1"/>
</dbReference>
<dbReference type="Proteomes" id="UP000001930">
    <property type="component" value="Chromosome II"/>
</dbReference>
<dbReference type="PANTHER" id="PTHR10696">
    <property type="entry name" value="GAMMA-BUTYROBETAINE HYDROXYLASE-RELATED"/>
    <property type="match status" value="1"/>
</dbReference>
<name>Q2T3H1_BURTA</name>
<organism evidence="5 6">
    <name type="scientific">Burkholderia thailandensis (strain ATCC 700388 / DSM 13276 / CCUG 48851 / CIP 106301 / E264)</name>
    <dbReference type="NCBI Taxonomy" id="271848"/>
    <lineage>
        <taxon>Bacteria</taxon>
        <taxon>Pseudomonadati</taxon>
        <taxon>Pseudomonadota</taxon>
        <taxon>Betaproteobacteria</taxon>
        <taxon>Burkholderiales</taxon>
        <taxon>Burkholderiaceae</taxon>
        <taxon>Burkholderia</taxon>
        <taxon>pseudomallei group</taxon>
    </lineage>
</organism>
<dbReference type="HOGENOM" id="CLU_044153_1_1_4"/>
<protein>
    <submittedName>
        <fullName evidence="5">Syringomycin synthesis regulator SyrP, putative</fullName>
    </submittedName>
</protein>
<dbReference type="KEGG" id="bte:BTH_II2090"/>
<feature type="domain" description="TauD/TfdA-like" evidence="4">
    <location>
        <begin position="180"/>
        <end position="461"/>
    </location>
</feature>
<evidence type="ECO:0000256" key="1">
    <source>
        <dbReference type="ARBA" id="ARBA00001954"/>
    </source>
</evidence>
<gene>
    <name evidence="5" type="ordered locus">BTH_II2090</name>
</gene>
<keyword evidence="6" id="KW-1185">Reference proteome</keyword>
<evidence type="ECO:0000256" key="3">
    <source>
        <dbReference type="SAM" id="MobiDB-lite"/>
    </source>
</evidence>
<dbReference type="AlphaFoldDB" id="Q2T3H1"/>
<dbReference type="InterPro" id="IPR003819">
    <property type="entry name" value="TauD/TfdA-like"/>
</dbReference>
<feature type="compositionally biased region" description="Basic and acidic residues" evidence="3">
    <location>
        <begin position="106"/>
        <end position="118"/>
    </location>
</feature>
<accession>Q2T3H1</accession>
<dbReference type="Pfam" id="PF02668">
    <property type="entry name" value="TauD"/>
    <property type="match status" value="1"/>
</dbReference>
<comment type="cofactor">
    <cofactor evidence="1">
        <name>Fe(2+)</name>
        <dbReference type="ChEBI" id="CHEBI:29033"/>
    </cofactor>
</comment>
<keyword evidence="2" id="KW-0560">Oxidoreductase</keyword>
<feature type="region of interest" description="Disordered" evidence="3">
    <location>
        <begin position="1"/>
        <end position="43"/>
    </location>
</feature>
<feature type="region of interest" description="Disordered" evidence="3">
    <location>
        <begin position="85"/>
        <end position="118"/>
    </location>
</feature>
<dbReference type="InterPro" id="IPR050411">
    <property type="entry name" value="AlphaKG_dependent_hydroxylases"/>
</dbReference>
<feature type="compositionally biased region" description="Basic and acidic residues" evidence="3">
    <location>
        <begin position="89"/>
        <end position="98"/>
    </location>
</feature>
<dbReference type="Gene3D" id="3.60.130.10">
    <property type="entry name" value="Clavaminate synthase-like"/>
    <property type="match status" value="1"/>
</dbReference>
<evidence type="ECO:0000256" key="2">
    <source>
        <dbReference type="ARBA" id="ARBA00023002"/>
    </source>
</evidence>
<dbReference type="EMBL" id="CP000085">
    <property type="protein sequence ID" value="ABC35239.1"/>
    <property type="molecule type" value="Genomic_DNA"/>
</dbReference>
<sequence length="464" mass="52142">MRRRARRPRRPRRRQARHRRRTLRHTRRQGSRQRSTIQRSAAVCARRRRAGVDSAGDVGIGPGFGFGFGSIPYPDRRRPRRAIAMRDATQCRRSDHARRPPQAAGARDRASPRPLHQRMEKRAMDSFIELQENDRRQVPVRGRAYLAGADSPLVPVTIPVANDLALKLAHAADTPAEAAARCRDAIDARLPDTGALLFRGLPIADRAGFDTFMHALGYAPHSYDGGIAVRARDAGYALVASQEDPRITMAPHNEMAYLPNPPRKVFFFCAAAADEGGEVPINDIRLTAAQIPDEILAKFERKRIGYHRYLPRDSTPTQIGWTDTFGVRERDAADALMRDKGYAHRWLDDDGLVYGYVHDAFLDDPAGGAPLWFNQVTELHASYWRSHPLFPSDWDDARYPATTTYGDGEPIDPELVTKLRAALWRTSRAVAMRPGDVLVLDNVYVQHGRFAFSGPRLHLVSLTD</sequence>
<evidence type="ECO:0000313" key="5">
    <source>
        <dbReference type="EMBL" id="ABC35239.1"/>
    </source>
</evidence>
<dbReference type="InterPro" id="IPR042098">
    <property type="entry name" value="TauD-like_sf"/>
</dbReference>
<evidence type="ECO:0000313" key="6">
    <source>
        <dbReference type="Proteomes" id="UP000001930"/>
    </source>
</evidence>
<proteinExistence type="predicted"/>